<feature type="domain" description="Hemerythrin-like" evidence="1">
    <location>
        <begin position="23"/>
        <end position="142"/>
    </location>
</feature>
<dbReference type="KEGG" id="otr:OTERR_08280"/>
<dbReference type="Proteomes" id="UP000323671">
    <property type="component" value="Chromosome"/>
</dbReference>
<dbReference type="AlphaFoldDB" id="A0A5C1E6P4"/>
<keyword evidence="3" id="KW-1185">Reference proteome</keyword>
<dbReference type="GO" id="GO:0005886">
    <property type="term" value="C:plasma membrane"/>
    <property type="evidence" value="ECO:0007669"/>
    <property type="project" value="TreeGrafter"/>
</dbReference>
<reference evidence="2 3" key="1">
    <citation type="submission" date="2017-07" db="EMBL/GenBank/DDBJ databases">
        <title>Complete genome sequence of Oryzomicrobium terrae TPP412.</title>
        <authorList>
            <person name="Chiu L.-W."/>
            <person name="Lo K.-J."/>
            <person name="Tsai Y.-M."/>
            <person name="Lin S.-S."/>
            <person name="Kuo C.-H."/>
            <person name="Liu C.-T."/>
        </authorList>
    </citation>
    <scope>NUCLEOTIDE SEQUENCE [LARGE SCALE GENOMIC DNA]</scope>
    <source>
        <strain evidence="2 3">TPP412</strain>
    </source>
</reference>
<accession>A0A5C1E6P4</accession>
<dbReference type="InterPro" id="IPR012312">
    <property type="entry name" value="Hemerythrin-like"/>
</dbReference>
<dbReference type="EMBL" id="CP022579">
    <property type="protein sequence ID" value="QEL64304.1"/>
    <property type="molecule type" value="Genomic_DNA"/>
</dbReference>
<gene>
    <name evidence="2" type="ORF">OTERR_08280</name>
</gene>
<organism evidence="2 3">
    <name type="scientific">Oryzomicrobium terrae</name>
    <dbReference type="NCBI Taxonomy" id="1735038"/>
    <lineage>
        <taxon>Bacteria</taxon>
        <taxon>Pseudomonadati</taxon>
        <taxon>Pseudomonadota</taxon>
        <taxon>Betaproteobacteria</taxon>
        <taxon>Rhodocyclales</taxon>
        <taxon>Rhodocyclaceae</taxon>
        <taxon>Oryzomicrobium</taxon>
    </lineage>
</organism>
<dbReference type="Gene3D" id="1.20.120.520">
    <property type="entry name" value="nmb1532 protein domain like"/>
    <property type="match status" value="1"/>
</dbReference>
<dbReference type="Pfam" id="PF01814">
    <property type="entry name" value="Hemerythrin"/>
    <property type="match status" value="1"/>
</dbReference>
<dbReference type="PANTHER" id="PTHR39966:SF3">
    <property type="entry name" value="DUF438 DOMAIN-CONTAINING PROTEIN"/>
    <property type="match status" value="1"/>
</dbReference>
<evidence type="ECO:0000313" key="2">
    <source>
        <dbReference type="EMBL" id="QEL64304.1"/>
    </source>
</evidence>
<name>A0A5C1E6P4_9RHOO</name>
<sequence>MSATPSFVPAAPGSAAATSLSGLFTSHHRHCDEAFAVAEKAAAAGDWPAAEAAFDTFSTDLLAHFATEEEQLFPAFESATGMTGGPTAVMRHEHVQMRGLVANARQALADHDGDAFLGEADTLLILMEQHNLKEENILYPMCDAQLAGQAAELLPRCTASLQSGA</sequence>
<protein>
    <recommendedName>
        <fullName evidence="1">Hemerythrin-like domain-containing protein</fullName>
    </recommendedName>
</protein>
<proteinExistence type="predicted"/>
<dbReference type="RefSeq" id="WP_054621148.1">
    <property type="nucleotide sequence ID" value="NZ_CP022579.1"/>
</dbReference>
<evidence type="ECO:0000259" key="1">
    <source>
        <dbReference type="Pfam" id="PF01814"/>
    </source>
</evidence>
<evidence type="ECO:0000313" key="3">
    <source>
        <dbReference type="Proteomes" id="UP000323671"/>
    </source>
</evidence>
<dbReference type="PANTHER" id="PTHR39966">
    <property type="entry name" value="BLL2471 PROTEIN-RELATED"/>
    <property type="match status" value="1"/>
</dbReference>